<accession>A0A261TY81</accession>
<comment type="caution">
    <text evidence="1">The sequence shown here is derived from an EMBL/GenBank/DDBJ whole genome shotgun (WGS) entry which is preliminary data.</text>
</comment>
<gene>
    <name evidence="1" type="ORF">CAL25_05010</name>
</gene>
<organism evidence="1 2">
    <name type="scientific">Bordetella genomosp. 5</name>
    <dbReference type="NCBI Taxonomy" id="1395608"/>
    <lineage>
        <taxon>Bacteria</taxon>
        <taxon>Pseudomonadati</taxon>
        <taxon>Pseudomonadota</taxon>
        <taxon>Betaproteobacteria</taxon>
        <taxon>Burkholderiales</taxon>
        <taxon>Alcaligenaceae</taxon>
        <taxon>Bordetella</taxon>
    </lineage>
</organism>
<keyword evidence="2" id="KW-1185">Reference proteome</keyword>
<evidence type="ECO:0000313" key="2">
    <source>
        <dbReference type="Proteomes" id="UP000216913"/>
    </source>
</evidence>
<dbReference type="Proteomes" id="UP000216913">
    <property type="component" value="Unassembled WGS sequence"/>
</dbReference>
<dbReference type="AlphaFoldDB" id="A0A261TY81"/>
<evidence type="ECO:0000313" key="1">
    <source>
        <dbReference type="EMBL" id="OZI54589.1"/>
    </source>
</evidence>
<proteinExistence type="predicted"/>
<dbReference type="RefSeq" id="WP_094798863.1">
    <property type="nucleotide sequence ID" value="NZ_NEVP01000002.1"/>
</dbReference>
<name>A0A261TY81_9BORD</name>
<reference evidence="1 2" key="1">
    <citation type="submission" date="2017-05" db="EMBL/GenBank/DDBJ databases">
        <title>Complete and WGS of Bordetella genogroups.</title>
        <authorList>
            <person name="Spilker T."/>
            <person name="LiPuma J."/>
        </authorList>
    </citation>
    <scope>NUCLEOTIDE SEQUENCE [LARGE SCALE GENOMIC DNA]</scope>
    <source>
        <strain evidence="1 2">AU10456</strain>
    </source>
</reference>
<dbReference type="EMBL" id="NEVP01000002">
    <property type="protein sequence ID" value="OZI54589.1"/>
    <property type="molecule type" value="Genomic_DNA"/>
</dbReference>
<dbReference type="OrthoDB" id="8681001at2"/>
<sequence length="222" mass="23821">MPAHLPGRQRGAALIESALAVLALTALATALIEASHWRQLQHALYAALTQAARAGATAHADPAIIARSFEAALPGRVRAAQGSAGRDPRVPGWRIDIQRPDARAYATHAEQGLPVPRAAAGLPAIRNDYQAEQHAARPTARPDIFEANQLQLRLTYPVRPLAPWTGALLRAIASSARDSCVRGALAAGRLPLRLTLEIDMQSHPVRYADQPPVWVRTPTCPP</sequence>
<evidence type="ECO:0008006" key="3">
    <source>
        <dbReference type="Google" id="ProtNLM"/>
    </source>
</evidence>
<protein>
    <recommendedName>
        <fullName evidence="3">Pilus assembly protein TadE</fullName>
    </recommendedName>
</protein>